<keyword evidence="3" id="KW-0378">Hydrolase</keyword>
<evidence type="ECO:0000313" key="7">
    <source>
        <dbReference type="Proteomes" id="UP001181355"/>
    </source>
</evidence>
<keyword evidence="7" id="KW-1185">Reference proteome</keyword>
<evidence type="ECO:0000256" key="2">
    <source>
        <dbReference type="ARBA" id="ARBA00022723"/>
    </source>
</evidence>
<reference evidence="6" key="1">
    <citation type="submission" date="2023-09" db="EMBL/GenBank/DDBJ databases">
        <title>Undibacterium sp. 20NA77.5 isolated from freshwater.</title>
        <authorList>
            <person name="Le V."/>
            <person name="Ko S.-R."/>
            <person name="Ahn C.-Y."/>
            <person name="Oh H.-M."/>
        </authorList>
    </citation>
    <scope>NUCLEOTIDE SEQUENCE</scope>
    <source>
        <strain evidence="6">20NA77.5</strain>
    </source>
</reference>
<keyword evidence="2" id="KW-0479">Metal-binding</keyword>
<dbReference type="Gene3D" id="3.40.630.10">
    <property type="entry name" value="Zn peptidases"/>
    <property type="match status" value="1"/>
</dbReference>
<organism evidence="6 7">
    <name type="scientific">Undibacterium cyanobacteriorum</name>
    <dbReference type="NCBI Taxonomy" id="3073561"/>
    <lineage>
        <taxon>Bacteria</taxon>
        <taxon>Pseudomonadati</taxon>
        <taxon>Pseudomonadota</taxon>
        <taxon>Betaproteobacteria</taxon>
        <taxon>Burkholderiales</taxon>
        <taxon>Oxalobacteraceae</taxon>
        <taxon>Undibacterium</taxon>
    </lineage>
</organism>
<dbReference type="Proteomes" id="UP001181355">
    <property type="component" value="Chromosome"/>
</dbReference>
<dbReference type="RefSeq" id="WP_309480708.1">
    <property type="nucleotide sequence ID" value="NZ_CP133720.1"/>
</dbReference>
<gene>
    <name evidence="6" type="ORF">RF679_11175</name>
</gene>
<evidence type="ECO:0000256" key="4">
    <source>
        <dbReference type="ARBA" id="ARBA00022833"/>
    </source>
</evidence>
<dbReference type="InterPro" id="IPR055438">
    <property type="entry name" value="AstE_AspA_cat"/>
</dbReference>
<evidence type="ECO:0000256" key="1">
    <source>
        <dbReference type="ARBA" id="ARBA00001947"/>
    </source>
</evidence>
<proteinExistence type="predicted"/>
<accession>A0ABY9REW5</accession>
<sequence>MRSEIHVLKNRSAGSERQLVSLHFGRNQTRKKTYIQASLHADEIPGMLVSHYLRKRFSELEEAGAIEGSIVLVPVSNPIGLNQDIQGTAFGRFDLATGINFNRGYQHLTPELIRRIGDQLNGDPAFNQQLIRRTAAEILAEVPAYDETAQLKKTLQSLAIDADIVLDLHCDNQAVMHLYTGAPLAERGIPLAGFLQAHALLISKLPGDDPFDDSCSRHWWELQDHYGQSKSIPLACQSLTVELRGETDVTHEDAQRDAEAIIAYLEHEGHITRVGDRTGVDQVVPPALCVATPLEGVEPVVAPHAGIVAFTKPLGSMIQAGEVIADLIDPITAEVTPLRASVSGVLFARIARRYVHAGARIAKVAGQHAYRTGNLLSA</sequence>
<evidence type="ECO:0000259" key="5">
    <source>
        <dbReference type="Pfam" id="PF24827"/>
    </source>
</evidence>
<dbReference type="PANTHER" id="PTHR37326">
    <property type="entry name" value="BLL3975 PROTEIN"/>
    <property type="match status" value="1"/>
</dbReference>
<protein>
    <submittedName>
        <fullName evidence="6">M14 family metallopeptidase</fullName>
    </submittedName>
</protein>
<dbReference type="EMBL" id="CP133720">
    <property type="protein sequence ID" value="WMW79209.1"/>
    <property type="molecule type" value="Genomic_DNA"/>
</dbReference>
<comment type="cofactor">
    <cofactor evidence="1">
        <name>Zn(2+)</name>
        <dbReference type="ChEBI" id="CHEBI:29105"/>
    </cofactor>
</comment>
<feature type="domain" description="Succinylglutamate desuccinylase/Aspartoacylase catalytic" evidence="5">
    <location>
        <begin position="31"/>
        <end position="267"/>
    </location>
</feature>
<dbReference type="InterPro" id="IPR053138">
    <property type="entry name" value="N-alpha-Ac-DABA_deacetylase"/>
</dbReference>
<keyword evidence="4" id="KW-0862">Zinc</keyword>
<dbReference type="Pfam" id="PF24827">
    <property type="entry name" value="AstE_AspA_cat"/>
    <property type="match status" value="1"/>
</dbReference>
<dbReference type="SUPFAM" id="SSF53187">
    <property type="entry name" value="Zn-dependent exopeptidases"/>
    <property type="match status" value="1"/>
</dbReference>
<name>A0ABY9REW5_9BURK</name>
<evidence type="ECO:0000313" key="6">
    <source>
        <dbReference type="EMBL" id="WMW79209.1"/>
    </source>
</evidence>
<dbReference type="CDD" id="cd06250">
    <property type="entry name" value="M14_PaAOTO_like"/>
    <property type="match status" value="1"/>
</dbReference>
<dbReference type="PANTHER" id="PTHR37326:SF1">
    <property type="entry name" value="BLL3975 PROTEIN"/>
    <property type="match status" value="1"/>
</dbReference>
<evidence type="ECO:0000256" key="3">
    <source>
        <dbReference type="ARBA" id="ARBA00022801"/>
    </source>
</evidence>